<feature type="domain" description="ATP-grasp" evidence="5">
    <location>
        <begin position="120"/>
        <end position="318"/>
    </location>
</feature>
<evidence type="ECO:0000313" key="7">
    <source>
        <dbReference type="Proteomes" id="UP000255355"/>
    </source>
</evidence>
<keyword evidence="2 4" id="KW-0547">Nucleotide-binding</keyword>
<comment type="caution">
    <text evidence="6">The sequence shown here is derived from an EMBL/GenBank/DDBJ whole genome shotgun (WGS) entry which is preliminary data.</text>
</comment>
<dbReference type="Gene3D" id="3.40.50.20">
    <property type="match status" value="1"/>
</dbReference>
<accession>A0A370H8G2</accession>
<dbReference type="PANTHER" id="PTHR43585:SF2">
    <property type="entry name" value="ATP-GRASP ENZYME FSQD"/>
    <property type="match status" value="1"/>
</dbReference>
<evidence type="ECO:0000256" key="2">
    <source>
        <dbReference type="ARBA" id="ARBA00022741"/>
    </source>
</evidence>
<dbReference type="STRING" id="1210089.GCA_001613165_05588"/>
<evidence type="ECO:0000256" key="3">
    <source>
        <dbReference type="ARBA" id="ARBA00022840"/>
    </source>
</evidence>
<dbReference type="PANTHER" id="PTHR43585">
    <property type="entry name" value="FUMIPYRROLE BIOSYNTHESIS PROTEIN C"/>
    <property type="match status" value="1"/>
</dbReference>
<dbReference type="InterPro" id="IPR052032">
    <property type="entry name" value="ATP-dep_AA_Ligase"/>
</dbReference>
<keyword evidence="1" id="KW-0436">Ligase</keyword>
<reference evidence="6 7" key="1">
    <citation type="submission" date="2018-07" db="EMBL/GenBank/DDBJ databases">
        <title>Genomic Encyclopedia of Type Strains, Phase IV (KMG-IV): sequencing the most valuable type-strain genomes for metagenomic binning, comparative biology and taxonomic classification.</title>
        <authorList>
            <person name="Goeker M."/>
        </authorList>
    </citation>
    <scope>NUCLEOTIDE SEQUENCE [LARGE SCALE GENOMIC DNA]</scope>
    <source>
        <strain evidence="6 7">DSM 44952</strain>
    </source>
</reference>
<dbReference type="Pfam" id="PF13535">
    <property type="entry name" value="ATP-grasp_4"/>
    <property type="match status" value="1"/>
</dbReference>
<dbReference type="InterPro" id="IPR041472">
    <property type="entry name" value="BL00235/CARNS1_N"/>
</dbReference>
<dbReference type="Gene3D" id="3.30.470.20">
    <property type="entry name" value="ATP-grasp fold, B domain"/>
    <property type="match status" value="1"/>
</dbReference>
<dbReference type="GO" id="GO:0046872">
    <property type="term" value="F:metal ion binding"/>
    <property type="evidence" value="ECO:0007669"/>
    <property type="project" value="InterPro"/>
</dbReference>
<dbReference type="SUPFAM" id="SSF56059">
    <property type="entry name" value="Glutathione synthetase ATP-binding domain-like"/>
    <property type="match status" value="1"/>
</dbReference>
<dbReference type="Pfam" id="PF18130">
    <property type="entry name" value="ATPgrasp_N"/>
    <property type="match status" value="1"/>
</dbReference>
<dbReference type="PROSITE" id="PS50975">
    <property type="entry name" value="ATP_GRASP"/>
    <property type="match status" value="1"/>
</dbReference>
<dbReference type="OrthoDB" id="24041at2"/>
<dbReference type="AlphaFoldDB" id="A0A370H8G2"/>
<dbReference type="EMBL" id="QQAZ01000005">
    <property type="protein sequence ID" value="RDI50621.1"/>
    <property type="molecule type" value="Genomic_DNA"/>
</dbReference>
<sequence>MNTTNDALLAIGSGLQLYREYLVRSAHARARALGLDLVLLNNIEPTWQRGYFDDITVANLFDHEILADQARRIARRRSIAGVLCWDEPLVQPAADLADEFGVPGLTEAGVRGCRNKHRTRSVLTAAGLLQPRFELTHTLEQARTAAARIGYPVVVKPQALGASMGVVLAADRAELDSGFGVAAGASTIGDEPYRGTALVEEYAVGPEISIDAAVYKGEYLPMFLARKRTGLEPYFEELGHIVDADDPLLRDDTLMGTLARAHRELGIENGITHSEVRLTSRGPLIIEINGRLGGDLIPYLGKIATGIDPGEVLVDIASGRRPTLNPTRNAVAGIRFGYPGRDCVVRAVRVPDRAVGLVTAAAMVDPGAELRLPPGGYIARHSFVVCEASNARRCNELLDAAADLVVLEAHPLDPPAPGATFTLPAGLLDADK</sequence>
<evidence type="ECO:0000313" key="6">
    <source>
        <dbReference type="EMBL" id="RDI50621.1"/>
    </source>
</evidence>
<dbReference type="GO" id="GO:0016874">
    <property type="term" value="F:ligase activity"/>
    <property type="evidence" value="ECO:0007669"/>
    <property type="project" value="UniProtKB-KW"/>
</dbReference>
<gene>
    <name evidence="6" type="ORF">DFR68_10598</name>
</gene>
<organism evidence="6 7">
    <name type="scientific">Nocardia mexicana</name>
    <dbReference type="NCBI Taxonomy" id="279262"/>
    <lineage>
        <taxon>Bacteria</taxon>
        <taxon>Bacillati</taxon>
        <taxon>Actinomycetota</taxon>
        <taxon>Actinomycetes</taxon>
        <taxon>Mycobacteriales</taxon>
        <taxon>Nocardiaceae</taxon>
        <taxon>Nocardia</taxon>
    </lineage>
</organism>
<evidence type="ECO:0000256" key="4">
    <source>
        <dbReference type="PROSITE-ProRule" id="PRU00409"/>
    </source>
</evidence>
<dbReference type="Proteomes" id="UP000255355">
    <property type="component" value="Unassembled WGS sequence"/>
</dbReference>
<evidence type="ECO:0000256" key="1">
    <source>
        <dbReference type="ARBA" id="ARBA00022598"/>
    </source>
</evidence>
<dbReference type="RefSeq" id="WP_068025916.1">
    <property type="nucleotide sequence ID" value="NZ_QQAZ01000005.1"/>
</dbReference>
<dbReference type="SMART" id="SM01209">
    <property type="entry name" value="GARS_A"/>
    <property type="match status" value="1"/>
</dbReference>
<keyword evidence="3 4" id="KW-0067">ATP-binding</keyword>
<proteinExistence type="predicted"/>
<dbReference type="GO" id="GO:0005524">
    <property type="term" value="F:ATP binding"/>
    <property type="evidence" value="ECO:0007669"/>
    <property type="project" value="UniProtKB-UniRule"/>
</dbReference>
<dbReference type="InterPro" id="IPR011761">
    <property type="entry name" value="ATP-grasp"/>
</dbReference>
<protein>
    <submittedName>
        <fullName evidence="6">ATP-grasp domain-containing protein</fullName>
    </submittedName>
</protein>
<name>A0A370H8G2_9NOCA</name>
<keyword evidence="7" id="KW-1185">Reference proteome</keyword>
<evidence type="ECO:0000259" key="5">
    <source>
        <dbReference type="PROSITE" id="PS50975"/>
    </source>
</evidence>